<accession>A0A8H4QHM0</accession>
<dbReference type="Proteomes" id="UP000521872">
    <property type="component" value="Unassembled WGS sequence"/>
</dbReference>
<evidence type="ECO:0000313" key="1">
    <source>
        <dbReference type="EMBL" id="KAF4611254.1"/>
    </source>
</evidence>
<dbReference type="EMBL" id="JAACJL010000058">
    <property type="protein sequence ID" value="KAF4611254.1"/>
    <property type="molecule type" value="Genomic_DNA"/>
</dbReference>
<comment type="caution">
    <text evidence="1">The sequence shown here is derived from an EMBL/GenBank/DDBJ whole genome shotgun (WGS) entry which is preliminary data.</text>
</comment>
<keyword evidence="2" id="KW-1185">Reference proteome</keyword>
<protein>
    <submittedName>
        <fullName evidence="1">Uncharacterized protein</fullName>
    </submittedName>
</protein>
<dbReference type="AlphaFoldDB" id="A0A8H4QHM0"/>
<evidence type="ECO:0000313" key="2">
    <source>
        <dbReference type="Proteomes" id="UP000521872"/>
    </source>
</evidence>
<organism evidence="1 2">
    <name type="scientific">Agrocybe pediades</name>
    <dbReference type="NCBI Taxonomy" id="84607"/>
    <lineage>
        <taxon>Eukaryota</taxon>
        <taxon>Fungi</taxon>
        <taxon>Dikarya</taxon>
        <taxon>Basidiomycota</taxon>
        <taxon>Agaricomycotina</taxon>
        <taxon>Agaricomycetes</taxon>
        <taxon>Agaricomycetidae</taxon>
        <taxon>Agaricales</taxon>
        <taxon>Agaricineae</taxon>
        <taxon>Strophariaceae</taxon>
        <taxon>Agrocybe</taxon>
    </lineage>
</organism>
<sequence length="60" mass="6830">MVEPFEDEATPNFGSLIEQKWAWLQLNGELDSGFAILHHTQHIPPRIIGWTSVNVAVEMQ</sequence>
<reference evidence="1 2" key="1">
    <citation type="submission" date="2019-12" db="EMBL/GenBank/DDBJ databases">
        <authorList>
            <person name="Floudas D."/>
            <person name="Bentzer J."/>
            <person name="Ahren D."/>
            <person name="Johansson T."/>
            <person name="Persson P."/>
            <person name="Tunlid A."/>
        </authorList>
    </citation>
    <scope>NUCLEOTIDE SEQUENCE [LARGE SCALE GENOMIC DNA]</scope>
    <source>
        <strain evidence="1 2">CBS 102.39</strain>
    </source>
</reference>
<proteinExistence type="predicted"/>
<gene>
    <name evidence="1" type="ORF">D9613_006590</name>
</gene>
<name>A0A8H4QHM0_9AGAR</name>